<evidence type="ECO:0000313" key="7">
    <source>
        <dbReference type="EMBL" id="QKN23264.1"/>
    </source>
</evidence>
<evidence type="ECO:0000256" key="4">
    <source>
        <dbReference type="ARBA" id="ARBA00033235"/>
    </source>
</evidence>
<dbReference type="KEGG" id="clf:GJQ69_01425"/>
<comment type="similarity">
    <text evidence="1">Belongs to the PEP-utilizing enzyme family.</text>
</comment>
<reference evidence="7 8" key="1">
    <citation type="submission" date="2019-11" db="EMBL/GenBank/DDBJ databases">
        <authorList>
            <person name="Ren C."/>
            <person name="Wang H."/>
            <person name="Xu Y."/>
        </authorList>
    </citation>
    <scope>NUCLEOTIDE SEQUENCE [LARGE SCALE GENOMIC DNA]</scope>
    <source>
        <strain evidence="7 8">LBM 19010</strain>
    </source>
</reference>
<dbReference type="InterPro" id="IPR008279">
    <property type="entry name" value="PEP-util_enz_mobile_dom"/>
</dbReference>
<evidence type="ECO:0000256" key="2">
    <source>
        <dbReference type="ARBA" id="ARBA00016544"/>
    </source>
</evidence>
<evidence type="ECO:0000313" key="8">
    <source>
        <dbReference type="Proteomes" id="UP000501316"/>
    </source>
</evidence>
<dbReference type="Pfam" id="PF05524">
    <property type="entry name" value="PEP-utilisers_N"/>
    <property type="match status" value="1"/>
</dbReference>
<dbReference type="SUPFAM" id="SSF52009">
    <property type="entry name" value="Phosphohistidine domain"/>
    <property type="match status" value="1"/>
</dbReference>
<dbReference type="PANTHER" id="PTHR46244:SF3">
    <property type="entry name" value="PHOSPHOENOLPYRUVATE-PROTEIN PHOSPHOTRANSFERASE"/>
    <property type="match status" value="1"/>
</dbReference>
<gene>
    <name evidence="7" type="ORF">GJQ69_01425</name>
</gene>
<evidence type="ECO:0000256" key="3">
    <source>
        <dbReference type="ARBA" id="ARBA00022679"/>
    </source>
</evidence>
<dbReference type="InterPro" id="IPR036618">
    <property type="entry name" value="PtsI_HPr-bd_sf"/>
</dbReference>
<dbReference type="InterPro" id="IPR036637">
    <property type="entry name" value="Phosphohistidine_dom_sf"/>
</dbReference>
<dbReference type="Pfam" id="PF00391">
    <property type="entry name" value="PEP-utilizers"/>
    <property type="match status" value="1"/>
</dbReference>
<dbReference type="GO" id="GO:0016772">
    <property type="term" value="F:transferase activity, transferring phosphorus-containing groups"/>
    <property type="evidence" value="ECO:0007669"/>
    <property type="project" value="InterPro"/>
</dbReference>
<evidence type="ECO:0000256" key="1">
    <source>
        <dbReference type="ARBA" id="ARBA00007837"/>
    </source>
</evidence>
<proteinExistence type="inferred from homology"/>
<evidence type="ECO:0000259" key="6">
    <source>
        <dbReference type="Pfam" id="PF05524"/>
    </source>
</evidence>
<dbReference type="SUPFAM" id="SSF47831">
    <property type="entry name" value="Enzyme I of the PEP:sugar phosphotransferase system HPr-binding (sub)domain"/>
    <property type="match status" value="1"/>
</dbReference>
<dbReference type="Gene3D" id="3.50.30.10">
    <property type="entry name" value="Phosphohistidine domain"/>
    <property type="match status" value="1"/>
</dbReference>
<dbReference type="InterPro" id="IPR008731">
    <property type="entry name" value="PTS_EIN"/>
</dbReference>
<accession>A0A859DP07</accession>
<organism evidence="7 8">
    <name type="scientific">Caproicibacterium lactatifermentans</name>
    <dbReference type="NCBI Taxonomy" id="2666138"/>
    <lineage>
        <taxon>Bacteria</taxon>
        <taxon>Bacillati</taxon>
        <taxon>Bacillota</taxon>
        <taxon>Clostridia</taxon>
        <taxon>Eubacteriales</taxon>
        <taxon>Oscillospiraceae</taxon>
        <taxon>Caproicibacterium</taxon>
    </lineage>
</organism>
<name>A0A859DP07_9FIRM</name>
<dbReference type="PANTHER" id="PTHR46244">
    <property type="entry name" value="PHOSPHOENOLPYRUVATE-PROTEIN PHOSPHOTRANSFERASE"/>
    <property type="match status" value="1"/>
</dbReference>
<dbReference type="EMBL" id="CP046051">
    <property type="protein sequence ID" value="QKN23264.1"/>
    <property type="molecule type" value="Genomic_DNA"/>
</dbReference>
<dbReference type="GO" id="GO:0009401">
    <property type="term" value="P:phosphoenolpyruvate-dependent sugar phosphotransferase system"/>
    <property type="evidence" value="ECO:0007669"/>
    <property type="project" value="InterPro"/>
</dbReference>
<dbReference type="Proteomes" id="UP000501316">
    <property type="component" value="Chromosome"/>
</dbReference>
<sequence>MKYSERQVSSVRILQGTAASSGIAIGPAFVAEKISPHLDRQPVRKPVQELKRMETAFAAAKQEIEQICEKACKGIGEEESMIFQVHIMMLEDETFRQEIMDRILYDHTSAEYAVWRSGRKMYDMFSHLDSEYMRARAEDMADISRRLMRCLDQPGEPEPPAYLCTPVILCLSQAVPSEIAQTNRSEILGFITQYGSTTAHSAILARGMHKPAVLGLNDAFDELHTGAEVIVDGCNGRVILEPTAQVRCRYASLQQTGGQTEQKQKQET</sequence>
<feature type="domain" description="Phosphotransferase system enzyme I N-terminal" evidence="6">
    <location>
        <begin position="15"/>
        <end position="136"/>
    </location>
</feature>
<dbReference type="InterPro" id="IPR050499">
    <property type="entry name" value="PEP-utilizing_PTS_enzyme"/>
</dbReference>
<protein>
    <recommendedName>
        <fullName evidence="2">Phosphoenolpyruvate-protein phosphotransferase</fullName>
    </recommendedName>
    <alternativeName>
        <fullName evidence="4">Phosphotransferase system, enzyme I</fullName>
    </alternativeName>
</protein>
<dbReference type="AlphaFoldDB" id="A0A859DP07"/>
<feature type="domain" description="PEP-utilising enzyme mobile" evidence="5">
    <location>
        <begin position="166"/>
        <end position="236"/>
    </location>
</feature>
<dbReference type="Gene3D" id="1.10.274.10">
    <property type="entry name" value="PtsI, HPr-binding domain"/>
    <property type="match status" value="1"/>
</dbReference>
<evidence type="ECO:0000259" key="5">
    <source>
        <dbReference type="Pfam" id="PF00391"/>
    </source>
</evidence>
<keyword evidence="3" id="KW-0808">Transferase</keyword>